<dbReference type="SUPFAM" id="SSF52540">
    <property type="entry name" value="P-loop containing nucleoside triphosphate hydrolases"/>
    <property type="match status" value="2"/>
</dbReference>
<dbReference type="Gene3D" id="2.30.30.940">
    <property type="match status" value="1"/>
</dbReference>
<accession>A0A508B8P2</accession>
<evidence type="ECO:0000259" key="1">
    <source>
        <dbReference type="Pfam" id="PF08751"/>
    </source>
</evidence>
<name>A0A508B8P2_9GAMM</name>
<dbReference type="Gene3D" id="3.40.50.300">
    <property type="entry name" value="P-loop containing nucleotide triphosphate hydrolases"/>
    <property type="match status" value="2"/>
</dbReference>
<gene>
    <name evidence="2" type="ORF">FKV24_000610</name>
</gene>
<organism evidence="2 3">
    <name type="scientific">Marilutibacter maris</name>
    <dbReference type="NCBI Taxonomy" id="1605891"/>
    <lineage>
        <taxon>Bacteria</taxon>
        <taxon>Pseudomonadati</taxon>
        <taxon>Pseudomonadota</taxon>
        <taxon>Gammaproteobacteria</taxon>
        <taxon>Lysobacterales</taxon>
        <taxon>Lysobacteraceae</taxon>
        <taxon>Marilutibacter</taxon>
    </lineage>
</organism>
<dbReference type="EMBL" id="VICD02000006">
    <property type="protein sequence ID" value="KAB8198700.1"/>
    <property type="molecule type" value="Genomic_DNA"/>
</dbReference>
<dbReference type="InterPro" id="IPR027417">
    <property type="entry name" value="P-loop_NTPase"/>
</dbReference>
<dbReference type="Proteomes" id="UP000320431">
    <property type="component" value="Unassembled WGS sequence"/>
</dbReference>
<evidence type="ECO:0000313" key="2">
    <source>
        <dbReference type="EMBL" id="KAB8198700.1"/>
    </source>
</evidence>
<dbReference type="AlphaFoldDB" id="A0A508B8P2"/>
<dbReference type="RefSeq" id="WP_141480791.1">
    <property type="nucleotide sequence ID" value="NZ_VICD02000006.1"/>
</dbReference>
<evidence type="ECO:0000313" key="3">
    <source>
        <dbReference type="Proteomes" id="UP000320431"/>
    </source>
</evidence>
<dbReference type="Pfam" id="PF08751">
    <property type="entry name" value="TrwC"/>
    <property type="match status" value="1"/>
</dbReference>
<dbReference type="NCBIfam" id="NF041492">
    <property type="entry name" value="MobF"/>
    <property type="match status" value="1"/>
</dbReference>
<feature type="domain" description="TrwC relaxase" evidence="1">
    <location>
        <begin position="27"/>
        <end position="326"/>
    </location>
</feature>
<proteinExistence type="predicted"/>
<dbReference type="SUPFAM" id="SSF55464">
    <property type="entry name" value="Origin of replication-binding domain, RBD-like"/>
    <property type="match status" value="1"/>
</dbReference>
<sequence>MLNVKDLNSQGHNKYGDAMLDYAWQTKQLTSYYVGQKGMEKDTLRWGGHGAAYFDLIDRPVTKEQMLDLAAGYSPDGQKTALCQNAGVLPEQKVKLDRNGQPRLDKNGQPITKWEGGHQVGYDCKFSPPKSVSMMFAISDPEMRGAILAAHREANDKAMEMLTGVIETRRGKGSKNYIGVNGPIWVSCDHTTERENGFHLHTHNILFGVAQGEDGKWATFESSELYRHQKAADAIYQSHLAENMRRLGFGIEQDAQLNKEGQDTGIRSWRVAGVSRDTELLFSERQRQIYEAMATGMSHDQAWRQTRKTKDEPEPEQLFAQWQESIKGQGVEVEIQHYLGRADVQAPRRTDEQIMAKLHESKAVVTDADIRWEVFRARAGDSPRDIQEDVQRLRDTMVKIAPERQHAMDQGEVLSRRYTETRFAWSEVVDWEQEVVRRAEERKNDQTVHVPKTVLSQAIADYQQEKGFTLSQEQTSGLYHLCSDSGGHAVLAGVAGSGKTTISDVYKRAFEANGQQLIGVCVSNKAASKLQEESGMESVNIKQLLSRLESGKSLSANMPALTSKSVVVLDEAGMVPTWEVRELMRYVDAAGGKLLLQGDTKQLQPIGAGSGMALVSEKLGQAELTEIRRQKNVEDRDIAFLLYDRDERGRVILDNRGPKSRGEVFEKSRTIYEKLEDRGCVDGFDTRDQAMDACVSDWLNSPYAFDNKLLMASDHADIQALTLRVRQELRARSELAGEDHTFLGRHGDREFDMSVALGERVRFTKNDSVLGVNNGDLATVEGLSRTEKGSLALNLRVARSGQPSFALAVDTAEYNHLAAGYCRTIHDAQGQGVDDVFLFANPKMMDNQSALVAFTRLKGGRFRMYGSEIELDQIRNKLGVDHLKQNATQEGLWQERATVRVPTMEQDYNQVLRRQQGMQP</sequence>
<dbReference type="InterPro" id="IPR014862">
    <property type="entry name" value="TrwC"/>
</dbReference>
<reference evidence="2 3" key="1">
    <citation type="submission" date="2019-10" db="EMBL/GenBank/DDBJ databases">
        <title>Lysobacter alkalisoli sp. nov., isolated from saline-alkaline soil.</title>
        <authorList>
            <person name="Sun J.-Q."/>
        </authorList>
    </citation>
    <scope>NUCLEOTIDE SEQUENCE [LARGE SCALE GENOMIC DNA]</scope>
    <source>
        <strain evidence="2 3">KCTC 42381</strain>
    </source>
</reference>
<comment type="caution">
    <text evidence="2">The sequence shown here is derived from an EMBL/GenBank/DDBJ whole genome shotgun (WGS) entry which is preliminary data.</text>
</comment>
<dbReference type="Pfam" id="PF13604">
    <property type="entry name" value="AAA_30"/>
    <property type="match status" value="1"/>
</dbReference>
<protein>
    <submittedName>
        <fullName evidence="2">Relaxase domain-containing protein</fullName>
    </submittedName>
</protein>